<dbReference type="AlphaFoldDB" id="A0A6P5N1Z4"/>
<comment type="similarity">
    <text evidence="1 7">Belongs to the expansin family. Expansin A subfamily.</text>
</comment>
<keyword evidence="3 7" id="KW-0964">Secreted</keyword>
<evidence type="ECO:0000256" key="2">
    <source>
        <dbReference type="ARBA" id="ARBA00022512"/>
    </source>
</evidence>
<organism evidence="10 11">
    <name type="scientific">Arachis duranensis</name>
    <name type="common">Wild peanut</name>
    <dbReference type="NCBI Taxonomy" id="130453"/>
    <lineage>
        <taxon>Eukaryota</taxon>
        <taxon>Viridiplantae</taxon>
        <taxon>Streptophyta</taxon>
        <taxon>Embryophyta</taxon>
        <taxon>Tracheophyta</taxon>
        <taxon>Spermatophyta</taxon>
        <taxon>Magnoliopsida</taxon>
        <taxon>eudicotyledons</taxon>
        <taxon>Gunneridae</taxon>
        <taxon>Pentapetalae</taxon>
        <taxon>rosids</taxon>
        <taxon>fabids</taxon>
        <taxon>Fabales</taxon>
        <taxon>Fabaceae</taxon>
        <taxon>Papilionoideae</taxon>
        <taxon>50 kb inversion clade</taxon>
        <taxon>dalbergioids sensu lato</taxon>
        <taxon>Dalbergieae</taxon>
        <taxon>Pterocarpus clade</taxon>
        <taxon>Arachis</taxon>
    </lineage>
</organism>
<keyword evidence="4 7" id="KW-0732">Signal</keyword>
<feature type="signal peptide" evidence="7">
    <location>
        <begin position="1"/>
        <end position="16"/>
    </location>
</feature>
<dbReference type="Pfam" id="PF03330">
    <property type="entry name" value="DPBB_1"/>
    <property type="match status" value="1"/>
</dbReference>
<dbReference type="InterPro" id="IPR007118">
    <property type="entry name" value="Expan_Lol_pI"/>
</dbReference>
<name>A0A6P5N1Z4_ARADU</name>
<keyword evidence="6 7" id="KW-0961">Cell wall biogenesis/degradation</keyword>
<accession>A0A6P5N1Z4</accession>
<dbReference type="PRINTS" id="PR01225">
    <property type="entry name" value="EXPANSNFAMLY"/>
</dbReference>
<keyword evidence="10" id="KW-1185">Reference proteome</keyword>
<dbReference type="PROSITE" id="PS50842">
    <property type="entry name" value="EXPANSIN_EG45"/>
    <property type="match status" value="1"/>
</dbReference>
<dbReference type="Pfam" id="PF01357">
    <property type="entry name" value="Expansin_C"/>
    <property type="match status" value="1"/>
</dbReference>
<reference evidence="11" key="2">
    <citation type="submission" date="2025-08" db="UniProtKB">
        <authorList>
            <consortium name="RefSeq"/>
        </authorList>
    </citation>
    <scope>IDENTIFICATION</scope>
    <source>
        <tissue evidence="11">Whole plant</tissue>
    </source>
</reference>
<evidence type="ECO:0000256" key="3">
    <source>
        <dbReference type="ARBA" id="ARBA00022525"/>
    </source>
</evidence>
<reference evidence="10" key="1">
    <citation type="journal article" date="2016" name="Nat. Genet.">
        <title>The genome sequences of Arachis duranensis and Arachis ipaensis, the diploid ancestors of cultivated peanut.</title>
        <authorList>
            <person name="Bertioli D.J."/>
            <person name="Cannon S.B."/>
            <person name="Froenicke L."/>
            <person name="Huang G."/>
            <person name="Farmer A.D."/>
            <person name="Cannon E.K."/>
            <person name="Liu X."/>
            <person name="Gao D."/>
            <person name="Clevenger J."/>
            <person name="Dash S."/>
            <person name="Ren L."/>
            <person name="Moretzsohn M.C."/>
            <person name="Shirasawa K."/>
            <person name="Huang W."/>
            <person name="Vidigal B."/>
            <person name="Abernathy B."/>
            <person name="Chu Y."/>
            <person name="Niederhuth C.E."/>
            <person name="Umale P."/>
            <person name="Araujo A.C."/>
            <person name="Kozik A."/>
            <person name="Kim K.D."/>
            <person name="Burow M.D."/>
            <person name="Varshney R.K."/>
            <person name="Wang X."/>
            <person name="Zhang X."/>
            <person name="Barkley N."/>
            <person name="Guimaraes P.M."/>
            <person name="Isobe S."/>
            <person name="Guo B."/>
            <person name="Liao B."/>
            <person name="Stalker H.T."/>
            <person name="Schmitz R.J."/>
            <person name="Scheffler B.E."/>
            <person name="Leal-Bertioli S.C."/>
            <person name="Xun X."/>
            <person name="Jackson S.A."/>
            <person name="Michelmore R."/>
            <person name="Ozias-Akins P."/>
        </authorList>
    </citation>
    <scope>NUCLEOTIDE SEQUENCE [LARGE SCALE GENOMIC DNA]</scope>
    <source>
        <strain evidence="10">cv. V14167</strain>
    </source>
</reference>
<feature type="domain" description="Expansin-like EG45" evidence="8">
    <location>
        <begin position="46"/>
        <end position="160"/>
    </location>
</feature>
<evidence type="ECO:0000259" key="9">
    <source>
        <dbReference type="PROSITE" id="PS50843"/>
    </source>
</evidence>
<dbReference type="KEGG" id="adu:107472823"/>
<dbReference type="GO" id="GO:0009664">
    <property type="term" value="P:plant-type cell wall organization"/>
    <property type="evidence" value="ECO:0007669"/>
    <property type="project" value="InterPro"/>
</dbReference>
<dbReference type="SMART" id="SM00837">
    <property type="entry name" value="DPBB_1"/>
    <property type="match status" value="1"/>
</dbReference>
<evidence type="ECO:0000313" key="10">
    <source>
        <dbReference type="Proteomes" id="UP000515211"/>
    </source>
</evidence>
<dbReference type="PRINTS" id="PR01226">
    <property type="entry name" value="EXPANSIN"/>
</dbReference>
<feature type="chain" id="PRO_5028522530" description="Expansin" evidence="7">
    <location>
        <begin position="17"/>
        <end position="253"/>
    </location>
</feature>
<dbReference type="SUPFAM" id="SSF50685">
    <property type="entry name" value="Barwin-like endoglucanases"/>
    <property type="match status" value="1"/>
</dbReference>
<evidence type="ECO:0000256" key="6">
    <source>
        <dbReference type="ARBA" id="ARBA00023316"/>
    </source>
</evidence>
<dbReference type="Proteomes" id="UP000515211">
    <property type="component" value="Chromosome 2"/>
</dbReference>
<dbReference type="InterPro" id="IPR036749">
    <property type="entry name" value="Expansin_CBD_sf"/>
</dbReference>
<evidence type="ECO:0000313" key="11">
    <source>
        <dbReference type="RefSeq" id="XP_020990824.1"/>
    </source>
</evidence>
<dbReference type="PROSITE" id="PS50843">
    <property type="entry name" value="EXPANSIN_CBD"/>
    <property type="match status" value="1"/>
</dbReference>
<keyword evidence="2 7" id="KW-0134">Cell wall</keyword>
<dbReference type="Gene3D" id="2.40.40.10">
    <property type="entry name" value="RlpA-like domain"/>
    <property type="match status" value="1"/>
</dbReference>
<evidence type="ECO:0000256" key="7">
    <source>
        <dbReference type="RuleBase" id="RU365023"/>
    </source>
</evidence>
<dbReference type="InterPro" id="IPR036908">
    <property type="entry name" value="RlpA-like_sf"/>
</dbReference>
<dbReference type="SUPFAM" id="SSF49590">
    <property type="entry name" value="PHL pollen allergen"/>
    <property type="match status" value="1"/>
</dbReference>
<gene>
    <name evidence="11" type="primary">LOC107472823</name>
</gene>
<evidence type="ECO:0000259" key="8">
    <source>
        <dbReference type="PROSITE" id="PS50842"/>
    </source>
</evidence>
<dbReference type="CDD" id="cd22274">
    <property type="entry name" value="DPBB_EXPA_N"/>
    <property type="match status" value="1"/>
</dbReference>
<proteinExistence type="inferred from homology"/>
<evidence type="ECO:0000256" key="1">
    <source>
        <dbReference type="ARBA" id="ARBA00005392"/>
    </source>
</evidence>
<dbReference type="RefSeq" id="XP_020990824.1">
    <property type="nucleotide sequence ID" value="XM_021135165.2"/>
</dbReference>
<dbReference type="InterPro" id="IPR009009">
    <property type="entry name" value="RlpA-like_DPBB"/>
</dbReference>
<dbReference type="GO" id="GO:0005576">
    <property type="term" value="C:extracellular region"/>
    <property type="evidence" value="ECO:0007669"/>
    <property type="project" value="InterPro"/>
</dbReference>
<evidence type="ECO:0000256" key="4">
    <source>
        <dbReference type="ARBA" id="ARBA00022729"/>
    </source>
</evidence>
<dbReference type="PANTHER" id="PTHR31867">
    <property type="entry name" value="EXPANSIN-A15"/>
    <property type="match status" value="1"/>
</dbReference>
<dbReference type="InterPro" id="IPR002963">
    <property type="entry name" value="Expansin"/>
</dbReference>
<protein>
    <recommendedName>
        <fullName evidence="7">Expansin</fullName>
    </recommendedName>
</protein>
<dbReference type="GeneID" id="107472823"/>
<evidence type="ECO:0000256" key="5">
    <source>
        <dbReference type="ARBA" id="ARBA00023136"/>
    </source>
</evidence>
<feature type="domain" description="Expansin-like CBD" evidence="9">
    <location>
        <begin position="170"/>
        <end position="249"/>
    </location>
</feature>
<keyword evidence="5" id="KW-0472">Membrane</keyword>
<dbReference type="Gene3D" id="2.60.40.760">
    <property type="entry name" value="Expansin, cellulose-binding-like domain"/>
    <property type="match status" value="1"/>
</dbReference>
<dbReference type="InterPro" id="IPR007117">
    <property type="entry name" value="Expansin_CBD"/>
</dbReference>
<dbReference type="GO" id="GO:0009653">
    <property type="term" value="P:anatomical structure morphogenesis"/>
    <property type="evidence" value="ECO:0007669"/>
    <property type="project" value="UniProtKB-ARBA"/>
</dbReference>
<dbReference type="InterPro" id="IPR007112">
    <property type="entry name" value="Expansin/allergen_DPBB_dom"/>
</dbReference>
<sequence length="253" mass="28210">MSKLIFSIALLVLVQAIISVDGILHHWYSDANATFYGDMEGRETMGGACGYDDLFEQGYGLMTTAVSPALFNNGYTCGSCFEMKCVNKPNWNYCKKGSSPIRVTVTNLCPPNYGQGDGHWCNPPYKHFDLSMKMFTTMAEYRAGIVPVLYRRVPCHKQGGVKFQLKGTPYWLLVLVFNVGNAGDVSSVSIKGQNGKWLTMSKNWGQNWLIGVNLVGQSLSFKVTTSDRKTLVFHHVAPSHWQFGSTYEGKLNF</sequence>
<dbReference type="GO" id="GO:0016020">
    <property type="term" value="C:membrane"/>
    <property type="evidence" value="ECO:0007669"/>
    <property type="project" value="UniProtKB-SubCell"/>
</dbReference>
<comment type="function">
    <text evidence="7">Causes loosening and extension of plant cell walls by disrupting non-covalent bonding between cellulose microfibrils and matrix glucans. No enzymatic activity has been found.</text>
</comment>
<comment type="subcellular location">
    <subcellularLocation>
        <location evidence="7">Secreted</location>
        <location evidence="7">Cell wall</location>
    </subcellularLocation>
    <subcellularLocation>
        <location evidence="7">Membrane</location>
        <topology evidence="7">Peripheral membrane protein</topology>
    </subcellularLocation>
</comment>